<accession>A0ABN8P3P4</accession>
<feature type="compositionally biased region" description="Basic and acidic residues" evidence="1">
    <location>
        <begin position="137"/>
        <end position="150"/>
    </location>
</feature>
<dbReference type="PANTHER" id="PTHR47018:SF3">
    <property type="entry name" value="MYCBP-ASSOCIATED PROTEIN"/>
    <property type="match status" value="1"/>
</dbReference>
<keyword evidence="3" id="KW-1185">Reference proteome</keyword>
<comment type="caution">
    <text evidence="2">The sequence shown here is derived from an EMBL/GenBank/DDBJ whole genome shotgun (WGS) entry which is preliminary data.</text>
</comment>
<evidence type="ECO:0000256" key="1">
    <source>
        <dbReference type="SAM" id="MobiDB-lite"/>
    </source>
</evidence>
<gene>
    <name evidence="2" type="ORF">PLOB_00035032</name>
</gene>
<name>A0ABN8P3P4_9CNID</name>
<feature type="region of interest" description="Disordered" evidence="1">
    <location>
        <begin position="137"/>
        <end position="161"/>
    </location>
</feature>
<evidence type="ECO:0000313" key="2">
    <source>
        <dbReference type="EMBL" id="CAH3131272.1"/>
    </source>
</evidence>
<dbReference type="PANTHER" id="PTHR47018">
    <property type="entry name" value="CXC DOMAIN-CONTAINING PROTEIN-RELATED"/>
    <property type="match status" value="1"/>
</dbReference>
<dbReference type="EMBL" id="CALNXK010000049">
    <property type="protein sequence ID" value="CAH3131272.1"/>
    <property type="molecule type" value="Genomic_DNA"/>
</dbReference>
<dbReference type="Proteomes" id="UP001159405">
    <property type="component" value="Unassembled WGS sequence"/>
</dbReference>
<organism evidence="2 3">
    <name type="scientific">Porites lobata</name>
    <dbReference type="NCBI Taxonomy" id="104759"/>
    <lineage>
        <taxon>Eukaryota</taxon>
        <taxon>Metazoa</taxon>
        <taxon>Cnidaria</taxon>
        <taxon>Anthozoa</taxon>
        <taxon>Hexacorallia</taxon>
        <taxon>Scleractinia</taxon>
        <taxon>Fungiina</taxon>
        <taxon>Poritidae</taxon>
        <taxon>Porites</taxon>
    </lineage>
</organism>
<sequence>MDNPRTECLFKKKVLKYKKRAMHLAQTTISMCLTERQVNNKKSQTIQSTREMPEQLAVGLAVHQAIRSKEIVDMLHGFRMSVEYNRLLRVESQIEAHVLQHMEQQLFFAIDNVDFAEDTYDGKRTLHGTAMAIYQRTEPDDKKPDLRLDYSSDQSCSTKELPKSLTELLECPEPSKKPPTPLHPSFGLFAEHEIPITVNQDDFSWSLARTLTREESSCNETSDDESQSVVHQKARVPVWSAYHSSVNEAIPVTCVGAPPLIAAPAREWNTLLTVLMNAQTISTQVVGPERKTVISLDMGLYLPAKKLQMARTDLNHIILRPGELHICMAMLRTIGAYVENSGIDMCWVESELYGPSTVRQILDGNHVKRGENAHITTLQALFTLYQEAFFKQHQELHETLQSLAQELCDACKNGTGTRVKKAHMDMVSAIDNLNILEKMSTFETANTSNPMFKVMRHYMHMVMEMLAFIRAVRTGDWSLHLITLEMFIKYFFANDRINYARMIPVYLAEASSLNEADPEIYEEFIQGNWVVSKNAQVPFCAVGVDNAHEHINRSMKVSGGSIGIILNEAAPTKFFLIALELVRLAEQAKKMAGVSSKTHGHHHNLTTAVLAREEKGVAPLTATIKRFTNPFSDIHTDLFNLVTKVAMPQTVKEDLCEQSEIGRRLFDCFVKERVQSGKVNLWSPMKKRKLLTWKTSAKVVKVTAADKIVELQEDRSLFARMMMVCKSRPEIDIKETVGQYEFSIVPRSLFAADGTMLHCASKNNLMSILEKLNDNRNNRRVAGPKEDQMKVAIVDGIA</sequence>
<evidence type="ECO:0000313" key="3">
    <source>
        <dbReference type="Proteomes" id="UP001159405"/>
    </source>
</evidence>
<reference evidence="2 3" key="1">
    <citation type="submission" date="2022-05" db="EMBL/GenBank/DDBJ databases">
        <authorList>
            <consortium name="Genoscope - CEA"/>
            <person name="William W."/>
        </authorList>
    </citation>
    <scope>NUCLEOTIDE SEQUENCE [LARGE SCALE GENOMIC DNA]</scope>
</reference>
<protein>
    <submittedName>
        <fullName evidence="2">Uncharacterized protein</fullName>
    </submittedName>
</protein>
<proteinExistence type="predicted"/>